<organism evidence="2 3">
    <name type="scientific">Zopfia rhizophila CBS 207.26</name>
    <dbReference type="NCBI Taxonomy" id="1314779"/>
    <lineage>
        <taxon>Eukaryota</taxon>
        <taxon>Fungi</taxon>
        <taxon>Dikarya</taxon>
        <taxon>Ascomycota</taxon>
        <taxon>Pezizomycotina</taxon>
        <taxon>Dothideomycetes</taxon>
        <taxon>Dothideomycetes incertae sedis</taxon>
        <taxon>Zopfiaceae</taxon>
        <taxon>Zopfia</taxon>
    </lineage>
</organism>
<dbReference type="OrthoDB" id="3486565at2759"/>
<name>A0A6A6EP84_9PEZI</name>
<dbReference type="Proteomes" id="UP000800200">
    <property type="component" value="Unassembled WGS sequence"/>
</dbReference>
<protein>
    <submittedName>
        <fullName evidence="2">HET-domain-containing protein</fullName>
    </submittedName>
</protein>
<evidence type="ECO:0000313" key="3">
    <source>
        <dbReference type="Proteomes" id="UP000800200"/>
    </source>
</evidence>
<evidence type="ECO:0000259" key="1">
    <source>
        <dbReference type="Pfam" id="PF06985"/>
    </source>
</evidence>
<sequence length="346" mass="40053">MKVGGKGNIVKRGIWSAEDDIAFEDRSAVIRHWADDCWKHHPKCRERRRYLYPPTRLIDVGKQGESQWPNLIHTKSLSVHERKMLVYTTLSHRWGKHQSQPLMTTKETEHAHIDGISPDEIPSTFRDAILITRRLGIRFIWIDSLCIIQDDPADWQAEAARMSDVYRGSHLNIAAMDAEDCHGGCHLDSIEPPLQIRGSTEGPEIRIRIPPADVGSVSQSLLNERGWIFQELVLANRILYCSKEQFYWQCRGRSTSEDGYIDHSRGLNFQCLSTARSSFFESQRTSPLMKRWWQWASDYVKRDFTVDEDRLAALAGITELQQEEMVSTPILGLWKETFISDLMWRV</sequence>
<feature type="domain" description="Heterokaryon incompatibility" evidence="1">
    <location>
        <begin position="87"/>
        <end position="231"/>
    </location>
</feature>
<dbReference type="EMBL" id="ML994615">
    <property type="protein sequence ID" value="KAF2192792.1"/>
    <property type="molecule type" value="Genomic_DNA"/>
</dbReference>
<dbReference type="InterPro" id="IPR010730">
    <property type="entry name" value="HET"/>
</dbReference>
<proteinExistence type="predicted"/>
<dbReference type="Pfam" id="PF06985">
    <property type="entry name" value="HET"/>
    <property type="match status" value="1"/>
</dbReference>
<evidence type="ECO:0000313" key="2">
    <source>
        <dbReference type="EMBL" id="KAF2192792.1"/>
    </source>
</evidence>
<dbReference type="AlphaFoldDB" id="A0A6A6EP84"/>
<dbReference type="PANTHER" id="PTHR33112:SF16">
    <property type="entry name" value="HETEROKARYON INCOMPATIBILITY DOMAIN-CONTAINING PROTEIN"/>
    <property type="match status" value="1"/>
</dbReference>
<accession>A0A6A6EP84</accession>
<gene>
    <name evidence="2" type="ORF">K469DRAFT_553254</name>
</gene>
<reference evidence="2" key="1">
    <citation type="journal article" date="2020" name="Stud. Mycol.">
        <title>101 Dothideomycetes genomes: a test case for predicting lifestyles and emergence of pathogens.</title>
        <authorList>
            <person name="Haridas S."/>
            <person name="Albert R."/>
            <person name="Binder M."/>
            <person name="Bloem J."/>
            <person name="Labutti K."/>
            <person name="Salamov A."/>
            <person name="Andreopoulos B."/>
            <person name="Baker S."/>
            <person name="Barry K."/>
            <person name="Bills G."/>
            <person name="Bluhm B."/>
            <person name="Cannon C."/>
            <person name="Castanera R."/>
            <person name="Culley D."/>
            <person name="Daum C."/>
            <person name="Ezra D."/>
            <person name="Gonzalez J."/>
            <person name="Henrissat B."/>
            <person name="Kuo A."/>
            <person name="Liang C."/>
            <person name="Lipzen A."/>
            <person name="Lutzoni F."/>
            <person name="Magnuson J."/>
            <person name="Mondo S."/>
            <person name="Nolan M."/>
            <person name="Ohm R."/>
            <person name="Pangilinan J."/>
            <person name="Park H.-J."/>
            <person name="Ramirez L."/>
            <person name="Alfaro M."/>
            <person name="Sun H."/>
            <person name="Tritt A."/>
            <person name="Yoshinaga Y."/>
            <person name="Zwiers L.-H."/>
            <person name="Turgeon B."/>
            <person name="Goodwin S."/>
            <person name="Spatafora J."/>
            <person name="Crous P."/>
            <person name="Grigoriev I."/>
        </authorList>
    </citation>
    <scope>NUCLEOTIDE SEQUENCE</scope>
    <source>
        <strain evidence="2">CBS 207.26</strain>
    </source>
</reference>
<dbReference type="PANTHER" id="PTHR33112">
    <property type="entry name" value="DOMAIN PROTEIN, PUTATIVE-RELATED"/>
    <property type="match status" value="1"/>
</dbReference>
<keyword evidence="3" id="KW-1185">Reference proteome</keyword>
<feature type="non-terminal residue" evidence="2">
    <location>
        <position position="346"/>
    </location>
</feature>